<keyword evidence="3" id="KW-1185">Reference proteome</keyword>
<evidence type="ECO:0000313" key="3">
    <source>
        <dbReference type="Proteomes" id="UP001430848"/>
    </source>
</evidence>
<evidence type="ECO:0000313" key="2">
    <source>
        <dbReference type="EMBL" id="KAK7712258.1"/>
    </source>
</evidence>
<reference evidence="2 3" key="1">
    <citation type="submission" date="2024-02" db="EMBL/GenBank/DDBJ databases">
        <title>De novo assembly and annotation of 12 fungi associated with fruit tree decline syndrome in Ontario, Canada.</title>
        <authorList>
            <person name="Sulman M."/>
            <person name="Ellouze W."/>
            <person name="Ilyukhin E."/>
        </authorList>
    </citation>
    <scope>NUCLEOTIDE SEQUENCE [LARGE SCALE GENOMIC DNA]</scope>
    <source>
        <strain evidence="2 3">M169</strain>
    </source>
</reference>
<dbReference type="SUPFAM" id="SSF53335">
    <property type="entry name" value="S-adenosyl-L-methionine-dependent methyltransferases"/>
    <property type="match status" value="1"/>
</dbReference>
<dbReference type="PANTHER" id="PTHR43591">
    <property type="entry name" value="METHYLTRANSFERASE"/>
    <property type="match status" value="1"/>
</dbReference>
<name>A0ABR1NRC9_DIAER</name>
<organism evidence="2 3">
    <name type="scientific">Diaporthe eres</name>
    <name type="common">Phomopsis oblonga</name>
    <dbReference type="NCBI Taxonomy" id="83184"/>
    <lineage>
        <taxon>Eukaryota</taxon>
        <taxon>Fungi</taxon>
        <taxon>Dikarya</taxon>
        <taxon>Ascomycota</taxon>
        <taxon>Pezizomycotina</taxon>
        <taxon>Sordariomycetes</taxon>
        <taxon>Sordariomycetidae</taxon>
        <taxon>Diaporthales</taxon>
        <taxon>Diaporthaceae</taxon>
        <taxon>Diaporthe</taxon>
        <taxon>Diaporthe eres species complex</taxon>
    </lineage>
</organism>
<evidence type="ECO:0008006" key="4">
    <source>
        <dbReference type="Google" id="ProtNLM"/>
    </source>
</evidence>
<evidence type="ECO:0000256" key="1">
    <source>
        <dbReference type="ARBA" id="ARBA00038158"/>
    </source>
</evidence>
<accession>A0ABR1NRC9</accession>
<sequence length="307" mass="33614">MMASDTASTAIAANRRYHDTDSAYVLPNDFGSHIEQDRLDAQAAAIVEMIGGRPCLAPFLSMRGISKAVDVGCGTGIATLQIAEMFASATVYGLDLSDVPEAVQRAAPSNIVWTKDNVLDLQHNNDGPASAIFKPNNLDYIFGRMLFLGINDWHRYFATSARALKSGGIIEHQDLDWAFYRTGTSKRLDTDWEWHKAVTSAATRKGLSARAGSQAAELMRASGLEIISVQTFEFSFVPSNKAVNSIKMGQYVQEKLVPQYPELLRKLLAAEGVTGSKLQELTENALRDIASEEGIHQQYTVTVARKP</sequence>
<protein>
    <recommendedName>
        <fullName evidence="4">Methyltransferase domain-containing protein</fullName>
    </recommendedName>
</protein>
<dbReference type="CDD" id="cd02440">
    <property type="entry name" value="AdoMet_MTases"/>
    <property type="match status" value="1"/>
</dbReference>
<dbReference type="Gene3D" id="3.40.50.150">
    <property type="entry name" value="Vaccinia Virus protein VP39"/>
    <property type="match status" value="1"/>
</dbReference>
<proteinExistence type="inferred from homology"/>
<dbReference type="EMBL" id="JAKNSF020000137">
    <property type="protein sequence ID" value="KAK7712258.1"/>
    <property type="molecule type" value="Genomic_DNA"/>
</dbReference>
<dbReference type="PANTHER" id="PTHR43591:SF10">
    <property type="entry name" value="ABC TRANSMEMBRANE TYPE-1 DOMAIN-CONTAINING PROTEIN-RELATED"/>
    <property type="match status" value="1"/>
</dbReference>
<comment type="caution">
    <text evidence="2">The sequence shown here is derived from an EMBL/GenBank/DDBJ whole genome shotgun (WGS) entry which is preliminary data.</text>
</comment>
<dbReference type="Pfam" id="PF13489">
    <property type="entry name" value="Methyltransf_23"/>
    <property type="match status" value="1"/>
</dbReference>
<dbReference type="Proteomes" id="UP001430848">
    <property type="component" value="Unassembled WGS sequence"/>
</dbReference>
<gene>
    <name evidence="2" type="ORF">SLS63_012435</name>
</gene>
<comment type="similarity">
    <text evidence="1">Belongs to the methyltransferase superfamily. LaeA methyltransferase family.</text>
</comment>
<dbReference type="InterPro" id="IPR029063">
    <property type="entry name" value="SAM-dependent_MTases_sf"/>
</dbReference>